<feature type="transmembrane region" description="Helical" evidence="1">
    <location>
        <begin position="6"/>
        <end position="31"/>
    </location>
</feature>
<dbReference type="OrthoDB" id="285651at2"/>
<dbReference type="KEGG" id="bgok:Pr1d_48040"/>
<name>A0A5B9QEL9_9BACT</name>
<evidence type="ECO:0000256" key="1">
    <source>
        <dbReference type="SAM" id="Phobius"/>
    </source>
</evidence>
<gene>
    <name evidence="3" type="ORF">Pr1d_48040</name>
</gene>
<reference evidence="3 4" key="1">
    <citation type="submission" date="2019-08" db="EMBL/GenBank/DDBJ databases">
        <title>Deep-cultivation of Planctomycetes and their phenomic and genomic characterization uncovers novel biology.</title>
        <authorList>
            <person name="Wiegand S."/>
            <person name="Jogler M."/>
            <person name="Boedeker C."/>
            <person name="Pinto D."/>
            <person name="Vollmers J."/>
            <person name="Rivas-Marin E."/>
            <person name="Kohn T."/>
            <person name="Peeters S.H."/>
            <person name="Heuer A."/>
            <person name="Rast P."/>
            <person name="Oberbeckmann S."/>
            <person name="Bunk B."/>
            <person name="Jeske O."/>
            <person name="Meyerdierks A."/>
            <person name="Storesund J.E."/>
            <person name="Kallscheuer N."/>
            <person name="Luecker S."/>
            <person name="Lage O.M."/>
            <person name="Pohl T."/>
            <person name="Merkel B.J."/>
            <person name="Hornburger P."/>
            <person name="Mueller R.-W."/>
            <person name="Bruemmer F."/>
            <person name="Labrenz M."/>
            <person name="Spormann A.M."/>
            <person name="Op den Camp H."/>
            <person name="Overmann J."/>
            <person name="Amann R."/>
            <person name="Jetten M.S.M."/>
            <person name="Mascher T."/>
            <person name="Medema M.H."/>
            <person name="Devos D.P."/>
            <person name="Kaster A.-K."/>
            <person name="Ovreas L."/>
            <person name="Rohde M."/>
            <person name="Galperin M.Y."/>
            <person name="Jogler C."/>
        </authorList>
    </citation>
    <scope>NUCLEOTIDE SEQUENCE [LARGE SCALE GENOMIC DNA]</scope>
    <source>
        <strain evidence="3 4">Pr1d</strain>
    </source>
</reference>
<evidence type="ECO:0000313" key="4">
    <source>
        <dbReference type="Proteomes" id="UP000323917"/>
    </source>
</evidence>
<dbReference type="Proteomes" id="UP000323917">
    <property type="component" value="Chromosome"/>
</dbReference>
<dbReference type="AlphaFoldDB" id="A0A5B9QEL9"/>
<dbReference type="Pfam" id="PF07596">
    <property type="entry name" value="SBP_bac_10"/>
    <property type="match status" value="1"/>
</dbReference>
<dbReference type="InterPro" id="IPR045584">
    <property type="entry name" value="Pilin-like"/>
</dbReference>
<organism evidence="3 4">
    <name type="scientific">Bythopirellula goksoeyrii</name>
    <dbReference type="NCBI Taxonomy" id="1400387"/>
    <lineage>
        <taxon>Bacteria</taxon>
        <taxon>Pseudomonadati</taxon>
        <taxon>Planctomycetota</taxon>
        <taxon>Planctomycetia</taxon>
        <taxon>Pirellulales</taxon>
        <taxon>Lacipirellulaceae</taxon>
        <taxon>Bythopirellula</taxon>
    </lineage>
</organism>
<keyword evidence="4" id="KW-1185">Reference proteome</keyword>
<dbReference type="RefSeq" id="WP_148075697.1">
    <property type="nucleotide sequence ID" value="NZ_CP042913.1"/>
</dbReference>
<dbReference type="SUPFAM" id="SSF54523">
    <property type="entry name" value="Pili subunits"/>
    <property type="match status" value="1"/>
</dbReference>
<keyword evidence="1" id="KW-0812">Transmembrane</keyword>
<dbReference type="InterPro" id="IPR011453">
    <property type="entry name" value="DUF1559"/>
</dbReference>
<dbReference type="Gene3D" id="3.30.700.10">
    <property type="entry name" value="Glycoprotein, Type 4 Pilin"/>
    <property type="match status" value="1"/>
</dbReference>
<protein>
    <recommendedName>
        <fullName evidence="2">DUF1559 domain-containing protein</fullName>
    </recommendedName>
</protein>
<sequence>MQRSRIAITLLEVLGVIAIIVLLVALLLPAVRTARPAARRNSCMNNLKQISLAILNYESENGTLPPEYTVDEDGNRLHSWRTLILPYMEQSKLYESIDLTKPWDAPANAKARETVVEVYQCPSSDEADGLTNYLAVVGSFCAFSDSTPRELSEATDGPEKSIMLIEVNSDLAVPWMSPNDTSVDEIVEKVFVRDSLTNHPGTINVAFLDGRVSSIQQEVDQEVLRALLTIDGGETIPEP</sequence>
<evidence type="ECO:0000259" key="2">
    <source>
        <dbReference type="Pfam" id="PF07596"/>
    </source>
</evidence>
<keyword evidence="1" id="KW-0472">Membrane</keyword>
<dbReference type="PANTHER" id="PTHR30093">
    <property type="entry name" value="GENERAL SECRETION PATHWAY PROTEIN G"/>
    <property type="match status" value="1"/>
</dbReference>
<feature type="domain" description="DUF1559" evidence="2">
    <location>
        <begin position="33"/>
        <end position="129"/>
    </location>
</feature>
<evidence type="ECO:0000313" key="3">
    <source>
        <dbReference type="EMBL" id="QEG37458.1"/>
    </source>
</evidence>
<accession>A0A5B9QEL9</accession>
<dbReference type="PANTHER" id="PTHR30093:SF2">
    <property type="entry name" value="TYPE II SECRETION SYSTEM PROTEIN H"/>
    <property type="match status" value="1"/>
</dbReference>
<proteinExistence type="predicted"/>
<keyword evidence="1" id="KW-1133">Transmembrane helix</keyword>
<dbReference type="EMBL" id="CP042913">
    <property type="protein sequence ID" value="QEG37458.1"/>
    <property type="molecule type" value="Genomic_DNA"/>
</dbReference>